<dbReference type="SUPFAM" id="SSF50346">
    <property type="entry name" value="PRC-barrel domain"/>
    <property type="match status" value="1"/>
</dbReference>
<dbReference type="AlphaFoldDB" id="A0A3G3JTW8"/>
<feature type="domain" description="PRC-barrel" evidence="1">
    <location>
        <begin position="91"/>
        <end position="164"/>
    </location>
</feature>
<evidence type="ECO:0000313" key="3">
    <source>
        <dbReference type="Proteomes" id="UP000269097"/>
    </source>
</evidence>
<evidence type="ECO:0000313" key="2">
    <source>
        <dbReference type="EMBL" id="AYQ71673.1"/>
    </source>
</evidence>
<keyword evidence="3" id="KW-1185">Reference proteome</keyword>
<protein>
    <submittedName>
        <fullName evidence="2">Photosystem reaction center subunit H</fullName>
    </submittedName>
</protein>
<dbReference type="InterPro" id="IPR027275">
    <property type="entry name" value="PRC-brl_dom"/>
</dbReference>
<dbReference type="Pfam" id="PF05239">
    <property type="entry name" value="PRC"/>
    <property type="match status" value="2"/>
</dbReference>
<dbReference type="KEGG" id="coh:EAV92_03225"/>
<dbReference type="InterPro" id="IPR011033">
    <property type="entry name" value="PRC_barrel-like_sf"/>
</dbReference>
<organism evidence="2 3">
    <name type="scientific">Cohnella candidum</name>
    <dbReference type="NCBI Taxonomy" id="2674991"/>
    <lineage>
        <taxon>Bacteria</taxon>
        <taxon>Bacillati</taxon>
        <taxon>Bacillota</taxon>
        <taxon>Bacilli</taxon>
        <taxon>Bacillales</taxon>
        <taxon>Paenibacillaceae</taxon>
        <taxon>Cohnella</taxon>
    </lineage>
</organism>
<dbReference type="EMBL" id="CP033433">
    <property type="protein sequence ID" value="AYQ71673.1"/>
    <property type="molecule type" value="Genomic_DNA"/>
</dbReference>
<dbReference type="Proteomes" id="UP000269097">
    <property type="component" value="Chromosome"/>
</dbReference>
<dbReference type="Gene3D" id="2.30.30.240">
    <property type="entry name" value="PRC-barrel domain"/>
    <property type="match status" value="1"/>
</dbReference>
<name>A0A3G3JTW8_9BACL</name>
<reference evidence="2 3" key="1">
    <citation type="submission" date="2018-10" db="EMBL/GenBank/DDBJ databases">
        <title>Genome Sequence of Cohnella sp.</title>
        <authorList>
            <person name="Srinivasan S."/>
            <person name="Kim M.K."/>
        </authorList>
    </citation>
    <scope>NUCLEOTIDE SEQUENCE [LARGE SCALE GENOMIC DNA]</scope>
    <source>
        <strain evidence="2 3">18JY8-7</strain>
    </source>
</reference>
<dbReference type="RefSeq" id="WP_123039736.1">
    <property type="nucleotide sequence ID" value="NZ_CP033433.1"/>
</dbReference>
<proteinExistence type="predicted"/>
<sequence>MLQAQSMIGLPVLTSNGAKAGKVKDVWLDEFWSMAGIVLDSRVRLRKAFRGIRWPDIETCGEDALILKEGRSVTKMDKSLLLRSFLGGVVRLKDMPVITVTGRQLGRISDVYFKESVGTPLIGCELTDGFLTDVLEGRRRLLLPDGPEQITLGKDAVLVPASYERVFTRDQTRNAESDR</sequence>
<evidence type="ECO:0000259" key="1">
    <source>
        <dbReference type="Pfam" id="PF05239"/>
    </source>
</evidence>
<gene>
    <name evidence="2" type="ORF">EAV92_03225</name>
</gene>
<feature type="domain" description="PRC-barrel" evidence="1">
    <location>
        <begin position="4"/>
        <end position="32"/>
    </location>
</feature>
<accession>A0A3G3JTW8</accession>